<protein>
    <submittedName>
        <fullName evidence="1">MutS protein like protein 5</fullName>
    </submittedName>
</protein>
<dbReference type="EMBL" id="KQ414704">
    <property type="protein sequence ID" value="KOC63327.1"/>
    <property type="molecule type" value="Genomic_DNA"/>
</dbReference>
<proteinExistence type="predicted"/>
<accession>A0A0L7QXI2</accession>
<evidence type="ECO:0000313" key="2">
    <source>
        <dbReference type="Proteomes" id="UP000053825"/>
    </source>
</evidence>
<dbReference type="AlphaFoldDB" id="A0A0L7QXI2"/>
<organism evidence="1 2">
    <name type="scientific">Habropoda laboriosa</name>
    <dbReference type="NCBI Taxonomy" id="597456"/>
    <lineage>
        <taxon>Eukaryota</taxon>
        <taxon>Metazoa</taxon>
        <taxon>Ecdysozoa</taxon>
        <taxon>Arthropoda</taxon>
        <taxon>Hexapoda</taxon>
        <taxon>Insecta</taxon>
        <taxon>Pterygota</taxon>
        <taxon>Neoptera</taxon>
        <taxon>Endopterygota</taxon>
        <taxon>Hymenoptera</taxon>
        <taxon>Apocrita</taxon>
        <taxon>Aculeata</taxon>
        <taxon>Apoidea</taxon>
        <taxon>Anthophila</taxon>
        <taxon>Apidae</taxon>
        <taxon>Habropoda</taxon>
    </lineage>
</organism>
<keyword evidence="2" id="KW-1185">Reference proteome</keyword>
<dbReference type="Proteomes" id="UP000053825">
    <property type="component" value="Unassembled WGS sequence"/>
</dbReference>
<sequence length="172" mass="19525">MILSVIWNSNHLGAAYYNIVTSELFVMEDTMDDVERLDKMKALYRQCLPRYVVTSAAAPAAFTNAVKRILTSQVSSNGETNSCNAQLKVTCRKEHNYERCAHRVKCLRLESEPKNASNADRRTFLNSILNFKCCAMIHALGSLLFFVDKHWNNIALDPSGKPSFVSLNYIWL</sequence>
<dbReference type="OrthoDB" id="29596at2759"/>
<name>A0A0L7QXI2_9HYME</name>
<reference evidence="1 2" key="1">
    <citation type="submission" date="2015-07" db="EMBL/GenBank/DDBJ databases">
        <title>The genome of Habropoda laboriosa.</title>
        <authorList>
            <person name="Pan H."/>
            <person name="Kapheim K."/>
        </authorList>
    </citation>
    <scope>NUCLEOTIDE SEQUENCE [LARGE SCALE GENOMIC DNA]</scope>
    <source>
        <strain evidence="1">0110345459</strain>
    </source>
</reference>
<evidence type="ECO:0000313" key="1">
    <source>
        <dbReference type="EMBL" id="KOC63327.1"/>
    </source>
</evidence>
<gene>
    <name evidence="1" type="ORF">WH47_04776</name>
</gene>
<dbReference type="STRING" id="597456.A0A0L7QXI2"/>